<comment type="caution">
    <text evidence="1">The sequence shown here is derived from an EMBL/GenBank/DDBJ whole genome shotgun (WGS) entry which is preliminary data.</text>
</comment>
<sequence>MGFKVTPDQLRQAGTDIVGTADALNADIDAHSGAQDADASANANLATAKALAQCETGWEQALTVVGTKMAVAGDKLVVNAQQYAANEQATTASLASR</sequence>
<evidence type="ECO:0008006" key="3">
    <source>
        <dbReference type="Google" id="ProtNLM"/>
    </source>
</evidence>
<gene>
    <name evidence="1" type="ORF">EV192_112105</name>
</gene>
<proteinExistence type="predicted"/>
<dbReference type="EMBL" id="SLWS01000012">
    <property type="protein sequence ID" value="TCO52373.1"/>
    <property type="molecule type" value="Genomic_DNA"/>
</dbReference>
<dbReference type="OrthoDB" id="3706761at2"/>
<keyword evidence="2" id="KW-1185">Reference proteome</keyword>
<dbReference type="AlphaFoldDB" id="A0A4R2J2C6"/>
<reference evidence="1 2" key="1">
    <citation type="submission" date="2019-03" db="EMBL/GenBank/DDBJ databases">
        <title>Genomic Encyclopedia of Type Strains, Phase IV (KMG-IV): sequencing the most valuable type-strain genomes for metagenomic binning, comparative biology and taxonomic classification.</title>
        <authorList>
            <person name="Goeker M."/>
        </authorList>
    </citation>
    <scope>NUCLEOTIDE SEQUENCE [LARGE SCALE GENOMIC DNA]</scope>
    <source>
        <strain evidence="1 2">DSM 45934</strain>
    </source>
</reference>
<name>A0A4R2J2C6_9PSEU</name>
<evidence type="ECO:0000313" key="1">
    <source>
        <dbReference type="EMBL" id="TCO52373.1"/>
    </source>
</evidence>
<dbReference type="Proteomes" id="UP000295680">
    <property type="component" value="Unassembled WGS sequence"/>
</dbReference>
<organism evidence="1 2">
    <name type="scientific">Actinocrispum wychmicini</name>
    <dbReference type="NCBI Taxonomy" id="1213861"/>
    <lineage>
        <taxon>Bacteria</taxon>
        <taxon>Bacillati</taxon>
        <taxon>Actinomycetota</taxon>
        <taxon>Actinomycetes</taxon>
        <taxon>Pseudonocardiales</taxon>
        <taxon>Pseudonocardiaceae</taxon>
        <taxon>Actinocrispum</taxon>
    </lineage>
</organism>
<dbReference type="RefSeq" id="WP_132124313.1">
    <property type="nucleotide sequence ID" value="NZ_SLWS01000012.1"/>
</dbReference>
<evidence type="ECO:0000313" key="2">
    <source>
        <dbReference type="Proteomes" id="UP000295680"/>
    </source>
</evidence>
<protein>
    <recommendedName>
        <fullName evidence="3">Excreted virulence factor EspC (Type VII ESX diderm)</fullName>
    </recommendedName>
</protein>
<accession>A0A4R2J2C6</accession>